<dbReference type="InterPro" id="IPR037401">
    <property type="entry name" value="SnoaL-like"/>
</dbReference>
<name>A0AAD7NJC6_9AGAR</name>
<dbReference type="AlphaFoldDB" id="A0AAD7NJC6"/>
<sequence length="312" mass="35143">MSIPNPKQLENAHLFLTYVNEIDFDAISALLSPNFEHRYFPGTIVPPDGKEYRGKEEYVEVLKHNFLNVFDKVTYGPPLAAVHGVDAVVFHLKSDGASKSGRKYDNEYMITFRFEGELIVALDEFVDSKYSKDYFAALRAEAGELTPMQIGGVGKLERRFTMYGDGAIFTPSGRTEIPGIPSTNSHPWKKLQVQIFQATEPLMPATPTDLITILVAYLSPRSVNLNDQATPEPLVQRHHILANSPCATHSYGSDLHHLEIDEIIISLSLRYKLLLSIEMLTVDRAFLPLTYLFCYERDICVKAESDGKEKDL</sequence>
<accession>A0AAD7NJC6</accession>
<feature type="domain" description="SnoaL-like" evidence="1">
    <location>
        <begin position="15"/>
        <end position="121"/>
    </location>
</feature>
<dbReference type="SUPFAM" id="SSF54427">
    <property type="entry name" value="NTF2-like"/>
    <property type="match status" value="1"/>
</dbReference>
<dbReference type="Gene3D" id="3.10.450.50">
    <property type="match status" value="1"/>
</dbReference>
<gene>
    <name evidence="2" type="ORF">DFH07DRAFT_770849</name>
</gene>
<protein>
    <recommendedName>
        <fullName evidence="1">SnoaL-like domain-containing protein</fullName>
    </recommendedName>
</protein>
<comment type="caution">
    <text evidence="2">The sequence shown here is derived from an EMBL/GenBank/DDBJ whole genome shotgun (WGS) entry which is preliminary data.</text>
</comment>
<dbReference type="Proteomes" id="UP001215280">
    <property type="component" value="Unassembled WGS sequence"/>
</dbReference>
<keyword evidence="3" id="KW-1185">Reference proteome</keyword>
<evidence type="ECO:0000259" key="1">
    <source>
        <dbReference type="Pfam" id="PF12680"/>
    </source>
</evidence>
<reference evidence="2" key="1">
    <citation type="submission" date="2023-03" db="EMBL/GenBank/DDBJ databases">
        <title>Massive genome expansion in bonnet fungi (Mycena s.s.) driven by repeated elements and novel gene families across ecological guilds.</title>
        <authorList>
            <consortium name="Lawrence Berkeley National Laboratory"/>
            <person name="Harder C.B."/>
            <person name="Miyauchi S."/>
            <person name="Viragh M."/>
            <person name="Kuo A."/>
            <person name="Thoen E."/>
            <person name="Andreopoulos B."/>
            <person name="Lu D."/>
            <person name="Skrede I."/>
            <person name="Drula E."/>
            <person name="Henrissat B."/>
            <person name="Morin E."/>
            <person name="Kohler A."/>
            <person name="Barry K."/>
            <person name="LaButti K."/>
            <person name="Morin E."/>
            <person name="Salamov A."/>
            <person name="Lipzen A."/>
            <person name="Mereny Z."/>
            <person name="Hegedus B."/>
            <person name="Baldrian P."/>
            <person name="Stursova M."/>
            <person name="Weitz H."/>
            <person name="Taylor A."/>
            <person name="Grigoriev I.V."/>
            <person name="Nagy L.G."/>
            <person name="Martin F."/>
            <person name="Kauserud H."/>
        </authorList>
    </citation>
    <scope>NUCLEOTIDE SEQUENCE</scope>
    <source>
        <strain evidence="2">CBHHK188m</strain>
    </source>
</reference>
<dbReference type="EMBL" id="JARJLG010000041">
    <property type="protein sequence ID" value="KAJ7763120.1"/>
    <property type="molecule type" value="Genomic_DNA"/>
</dbReference>
<evidence type="ECO:0000313" key="2">
    <source>
        <dbReference type="EMBL" id="KAJ7763120.1"/>
    </source>
</evidence>
<dbReference type="InterPro" id="IPR032710">
    <property type="entry name" value="NTF2-like_dom_sf"/>
</dbReference>
<evidence type="ECO:0000313" key="3">
    <source>
        <dbReference type="Proteomes" id="UP001215280"/>
    </source>
</evidence>
<proteinExistence type="predicted"/>
<dbReference type="Pfam" id="PF12680">
    <property type="entry name" value="SnoaL_2"/>
    <property type="match status" value="1"/>
</dbReference>
<organism evidence="2 3">
    <name type="scientific">Mycena maculata</name>
    <dbReference type="NCBI Taxonomy" id="230809"/>
    <lineage>
        <taxon>Eukaryota</taxon>
        <taxon>Fungi</taxon>
        <taxon>Dikarya</taxon>
        <taxon>Basidiomycota</taxon>
        <taxon>Agaricomycotina</taxon>
        <taxon>Agaricomycetes</taxon>
        <taxon>Agaricomycetidae</taxon>
        <taxon>Agaricales</taxon>
        <taxon>Marasmiineae</taxon>
        <taxon>Mycenaceae</taxon>
        <taxon>Mycena</taxon>
    </lineage>
</organism>